<evidence type="ECO:0000313" key="3">
    <source>
        <dbReference type="Proteomes" id="UP000219612"/>
    </source>
</evidence>
<feature type="region of interest" description="Disordered" evidence="1">
    <location>
        <begin position="1"/>
        <end position="37"/>
    </location>
</feature>
<dbReference type="Proteomes" id="UP000219612">
    <property type="component" value="Unassembled WGS sequence"/>
</dbReference>
<reference evidence="3" key="1">
    <citation type="submission" date="2017-09" db="EMBL/GenBank/DDBJ databases">
        <authorList>
            <person name="Varghese N."/>
            <person name="Submissions S."/>
        </authorList>
    </citation>
    <scope>NUCLEOTIDE SEQUENCE [LARGE SCALE GENOMIC DNA]</scope>
    <source>
        <strain evidence="3">CGMCC 4.6857</strain>
    </source>
</reference>
<proteinExistence type="predicted"/>
<evidence type="ECO:0000313" key="2">
    <source>
        <dbReference type="EMBL" id="SNY05810.1"/>
    </source>
</evidence>
<accession>A0A285F3B2</accession>
<dbReference type="EMBL" id="OBDY01000001">
    <property type="protein sequence ID" value="SNY05810.1"/>
    <property type="molecule type" value="Genomic_DNA"/>
</dbReference>
<sequence length="71" mass="7646">MRRGMTTPRETEQDEPNEFGFAGDGTAPQPEREPAEGFGESIAVPAGDLTGAIVEAIEEVAEGRHHHKDES</sequence>
<gene>
    <name evidence="2" type="ORF">SAMN05421748_101560</name>
</gene>
<evidence type="ECO:0000256" key="1">
    <source>
        <dbReference type="SAM" id="MobiDB-lite"/>
    </source>
</evidence>
<name>A0A285F3B2_9ACTN</name>
<keyword evidence="3" id="KW-1185">Reference proteome</keyword>
<dbReference type="AlphaFoldDB" id="A0A285F3B2"/>
<protein>
    <submittedName>
        <fullName evidence="2">Uncharacterized protein</fullName>
    </submittedName>
</protein>
<organism evidence="2 3">
    <name type="scientific">Paractinoplanes atraurantiacus</name>
    <dbReference type="NCBI Taxonomy" id="1036182"/>
    <lineage>
        <taxon>Bacteria</taxon>
        <taxon>Bacillati</taxon>
        <taxon>Actinomycetota</taxon>
        <taxon>Actinomycetes</taxon>
        <taxon>Micromonosporales</taxon>
        <taxon>Micromonosporaceae</taxon>
        <taxon>Paractinoplanes</taxon>
    </lineage>
</organism>